<evidence type="ECO:0000313" key="2">
    <source>
        <dbReference type="EMBL" id="OKH94647.1"/>
    </source>
</evidence>
<dbReference type="RefSeq" id="WP_073786397.1">
    <property type="nucleotide sequence ID" value="NZ_JBITHB010000002.1"/>
</dbReference>
<protein>
    <submittedName>
        <fullName evidence="2">Uncharacterized protein</fullName>
    </submittedName>
</protein>
<dbReference type="AlphaFoldDB" id="A0A1Q4V9Z9"/>
<organism evidence="2 3">
    <name type="scientific">Streptomyces uncialis</name>
    <dbReference type="NCBI Taxonomy" id="1048205"/>
    <lineage>
        <taxon>Bacteria</taxon>
        <taxon>Bacillati</taxon>
        <taxon>Actinomycetota</taxon>
        <taxon>Actinomycetes</taxon>
        <taxon>Kitasatosporales</taxon>
        <taxon>Streptomycetaceae</taxon>
        <taxon>Streptomyces</taxon>
    </lineage>
</organism>
<comment type="caution">
    <text evidence="2">The sequence shown here is derived from an EMBL/GenBank/DDBJ whole genome shotgun (WGS) entry which is preliminary data.</text>
</comment>
<accession>A0A1Q4V9Z9</accession>
<feature type="region of interest" description="Disordered" evidence="1">
    <location>
        <begin position="31"/>
        <end position="60"/>
    </location>
</feature>
<keyword evidence="3" id="KW-1185">Reference proteome</keyword>
<gene>
    <name evidence="2" type="ORF">AB852_10470</name>
</gene>
<evidence type="ECO:0000256" key="1">
    <source>
        <dbReference type="SAM" id="MobiDB-lite"/>
    </source>
</evidence>
<evidence type="ECO:0000313" key="3">
    <source>
        <dbReference type="Proteomes" id="UP000186455"/>
    </source>
</evidence>
<reference evidence="2 3" key="1">
    <citation type="submission" date="2015-06" db="EMBL/GenBank/DDBJ databases">
        <title>Cloning and characterization of the uncialamcin biosynthetic gene cluster.</title>
        <authorList>
            <person name="Yan X."/>
            <person name="Huang T."/>
            <person name="Ge H."/>
            <person name="Shen B."/>
        </authorList>
    </citation>
    <scope>NUCLEOTIDE SEQUENCE [LARGE SCALE GENOMIC DNA]</scope>
    <source>
        <strain evidence="2 3">DCA2648</strain>
    </source>
</reference>
<sequence length="60" mass="6631">MRRRDRSRPGRLDPSWADTVLEESGLLQDYYERYGPPAAPTGTAPSSARGRPGRGNGERS</sequence>
<dbReference type="Proteomes" id="UP000186455">
    <property type="component" value="Unassembled WGS sequence"/>
</dbReference>
<name>A0A1Q4V9Z9_9ACTN</name>
<dbReference type="EMBL" id="LFBV01000002">
    <property type="protein sequence ID" value="OKH94647.1"/>
    <property type="molecule type" value="Genomic_DNA"/>
</dbReference>
<proteinExistence type="predicted"/>